<evidence type="ECO:0000313" key="3">
    <source>
        <dbReference type="Proteomes" id="UP001419268"/>
    </source>
</evidence>
<evidence type="ECO:0000313" key="2">
    <source>
        <dbReference type="EMBL" id="KAK9094306.1"/>
    </source>
</evidence>
<feature type="compositionally biased region" description="Low complexity" evidence="1">
    <location>
        <begin position="111"/>
        <end position="125"/>
    </location>
</feature>
<accession>A0AAP0HRW1</accession>
<comment type="caution">
    <text evidence="2">The sequence shown here is derived from an EMBL/GenBank/DDBJ whole genome shotgun (WGS) entry which is preliminary data.</text>
</comment>
<organism evidence="2 3">
    <name type="scientific">Stephania cephalantha</name>
    <dbReference type="NCBI Taxonomy" id="152367"/>
    <lineage>
        <taxon>Eukaryota</taxon>
        <taxon>Viridiplantae</taxon>
        <taxon>Streptophyta</taxon>
        <taxon>Embryophyta</taxon>
        <taxon>Tracheophyta</taxon>
        <taxon>Spermatophyta</taxon>
        <taxon>Magnoliopsida</taxon>
        <taxon>Ranunculales</taxon>
        <taxon>Menispermaceae</taxon>
        <taxon>Menispermoideae</taxon>
        <taxon>Cissampelideae</taxon>
        <taxon>Stephania</taxon>
    </lineage>
</organism>
<protein>
    <submittedName>
        <fullName evidence="2">Uncharacterized protein</fullName>
    </submittedName>
</protein>
<dbReference type="EMBL" id="JBBNAG010000011">
    <property type="protein sequence ID" value="KAK9094306.1"/>
    <property type="molecule type" value="Genomic_DNA"/>
</dbReference>
<feature type="region of interest" description="Disordered" evidence="1">
    <location>
        <begin position="82"/>
        <end position="131"/>
    </location>
</feature>
<dbReference type="Proteomes" id="UP001419268">
    <property type="component" value="Unassembled WGS sequence"/>
</dbReference>
<evidence type="ECO:0000256" key="1">
    <source>
        <dbReference type="SAM" id="MobiDB-lite"/>
    </source>
</evidence>
<keyword evidence="3" id="KW-1185">Reference proteome</keyword>
<name>A0AAP0HRW1_9MAGN</name>
<gene>
    <name evidence="2" type="ORF">Scep_025775</name>
</gene>
<reference evidence="2 3" key="1">
    <citation type="submission" date="2024-01" db="EMBL/GenBank/DDBJ databases">
        <title>Genome assemblies of Stephania.</title>
        <authorList>
            <person name="Yang L."/>
        </authorList>
    </citation>
    <scope>NUCLEOTIDE SEQUENCE [LARGE SCALE GENOMIC DNA]</scope>
    <source>
        <strain evidence="2">JXDWG</strain>
        <tissue evidence="2">Leaf</tissue>
    </source>
</reference>
<feature type="compositionally biased region" description="Polar residues" evidence="1">
    <location>
        <begin position="82"/>
        <end position="91"/>
    </location>
</feature>
<sequence>MCQDRMRIISGVGPHTVTPTHACVPITTVRLSESPDSPRMANLTPKSRQMTLICLGPRVTTSQFAFPLVQTMHASLLSSRCSSNEATTSPPASIAIDCPRRTRQATIPHQRSFSSSRRTSKTPRSASKHASSLPLVTTTLALLRCTHQKPPSLDTSDDLHTIEQLISSLHNRLGNIPEA</sequence>
<dbReference type="AlphaFoldDB" id="A0AAP0HRW1"/>
<proteinExistence type="predicted"/>